<dbReference type="Pfam" id="PF10646">
    <property type="entry name" value="Germane"/>
    <property type="match status" value="1"/>
</dbReference>
<dbReference type="InterPro" id="IPR018910">
    <property type="entry name" value="LpqB_C"/>
</dbReference>
<dbReference type="Pfam" id="PF25976">
    <property type="entry name" value="LpqB_N"/>
    <property type="match status" value="1"/>
</dbReference>
<organism evidence="3 4">
    <name type="scientific">Nocardioides guangzhouensis</name>
    <dbReference type="NCBI Taxonomy" id="2497878"/>
    <lineage>
        <taxon>Bacteria</taxon>
        <taxon>Bacillati</taxon>
        <taxon>Actinomycetota</taxon>
        <taxon>Actinomycetes</taxon>
        <taxon>Propionibacteriales</taxon>
        <taxon>Nocardioidaceae</taxon>
        <taxon>Nocardioides</taxon>
    </lineage>
</organism>
<protein>
    <recommendedName>
        <fullName evidence="2">GerMN domain-containing protein</fullName>
    </recommendedName>
</protein>
<evidence type="ECO:0000256" key="1">
    <source>
        <dbReference type="SAM" id="SignalP"/>
    </source>
</evidence>
<keyword evidence="4" id="KW-1185">Reference proteome</keyword>
<dbReference type="AlphaFoldDB" id="A0A4Q4ZLS2"/>
<dbReference type="Proteomes" id="UP000295198">
    <property type="component" value="Unassembled WGS sequence"/>
</dbReference>
<dbReference type="Pfam" id="PF10647">
    <property type="entry name" value="Gmad1"/>
    <property type="match status" value="1"/>
</dbReference>
<feature type="domain" description="GerMN" evidence="2">
    <location>
        <begin position="204"/>
        <end position="294"/>
    </location>
</feature>
<accession>A0A4Q4ZLS2</accession>
<evidence type="ECO:0000313" key="3">
    <source>
        <dbReference type="EMBL" id="RYP88404.1"/>
    </source>
</evidence>
<dbReference type="PROSITE" id="PS51257">
    <property type="entry name" value="PROKAR_LIPOPROTEIN"/>
    <property type="match status" value="1"/>
</dbReference>
<reference evidence="3 4" key="1">
    <citation type="submission" date="2019-01" db="EMBL/GenBank/DDBJ databases">
        <title>Nocardioides guangzhouensis sp. nov., an actinobacterium isolated from soil.</title>
        <authorList>
            <person name="Fu Y."/>
            <person name="Cai Y."/>
            <person name="Lin Z."/>
            <person name="Chen P."/>
        </authorList>
    </citation>
    <scope>NUCLEOTIDE SEQUENCE [LARGE SCALE GENOMIC DNA]</scope>
    <source>
        <strain evidence="3 4">130</strain>
    </source>
</reference>
<feature type="chain" id="PRO_5039231104" description="GerMN domain-containing protein" evidence="1">
    <location>
        <begin position="25"/>
        <end position="585"/>
    </location>
</feature>
<gene>
    <name evidence="3" type="ORF">EKO23_03515</name>
</gene>
<evidence type="ECO:0000259" key="2">
    <source>
        <dbReference type="SMART" id="SM00909"/>
    </source>
</evidence>
<comment type="caution">
    <text evidence="3">The sequence shown here is derived from an EMBL/GenBank/DDBJ whole genome shotgun (WGS) entry which is preliminary data.</text>
</comment>
<evidence type="ECO:0000313" key="4">
    <source>
        <dbReference type="Proteomes" id="UP000295198"/>
    </source>
</evidence>
<name>A0A4Q4ZLS2_9ACTN</name>
<dbReference type="EMBL" id="SDKM01000003">
    <property type="protein sequence ID" value="RYP88404.1"/>
    <property type="molecule type" value="Genomic_DNA"/>
</dbReference>
<dbReference type="InterPro" id="IPR059026">
    <property type="entry name" value="LpqB_N"/>
</dbReference>
<feature type="signal peptide" evidence="1">
    <location>
        <begin position="1"/>
        <end position="24"/>
    </location>
</feature>
<proteinExistence type="predicted"/>
<dbReference type="OrthoDB" id="3226781at2"/>
<dbReference type="SMART" id="SM00909">
    <property type="entry name" value="Germane"/>
    <property type="match status" value="1"/>
</dbReference>
<dbReference type="InterPro" id="IPR019606">
    <property type="entry name" value="GerMN"/>
</dbReference>
<sequence>MRTNPMTRALTGVVAALLVATVAAGCVRLPDDGPVNVTADQQDTTLDEGFPYVPQPPQPGETATEIVRHFLDAMTANPIQTSVAKQYLSTSARAAWNPERRMITYADATTPTGNTDVDVNLIEANQLDSRGVWGGPVPRKDARLTFPMTVEEDEWRIARAPNAMIVSDSWFASSYRQVSLYFFDPTGQILVPEPVFVPSGEQFATSLIRGLLRGPGNQLRGVSRSFIPKGLTLDLSVPVSSDGLAEVTLQGDISGLDPETVELMTVQIAWTLRQDPSVKRVRVTVGDTPITLAGEGPDFDVEIGQSYDPAGVYAYQDMFGLRGGRMVNSVNGKETRVSGPFGQRDYALGELSVDLAASEVAGVTRDRTALLLAPVAAETGRVARPIVSGATHLLHPAWDHADRLWVVDRTADGARISYVQGNRRVPVRVPGISGEDVVDFLVSRDGSRIVAAIDRPGSDIVVTSRVVRRDSSIRASRAHTIVRGAGEQLQIRDLGWRSPTEVAMISAVTDALSEVRTFSVDGSPDTELGDTPTELIRENVVRLVSSPNADRSAWVVATDGSVIELSPERDVSSPVLGIRSLTYVG</sequence>
<keyword evidence="1" id="KW-0732">Signal</keyword>